<dbReference type="SUPFAM" id="SSF56281">
    <property type="entry name" value="Metallo-hydrolase/oxidoreductase"/>
    <property type="match status" value="1"/>
</dbReference>
<dbReference type="RefSeq" id="WP_090381455.1">
    <property type="nucleotide sequence ID" value="NZ_FNSC01000001.1"/>
</dbReference>
<feature type="domain" description="Metallo-beta-lactamase" evidence="2">
    <location>
        <begin position="42"/>
        <end position="224"/>
    </location>
</feature>
<feature type="signal peptide" evidence="1">
    <location>
        <begin position="1"/>
        <end position="25"/>
    </location>
</feature>
<feature type="chain" id="PRO_5017387189" evidence="1">
    <location>
        <begin position="26"/>
        <end position="290"/>
    </location>
</feature>
<dbReference type="Proteomes" id="UP000242849">
    <property type="component" value="Unassembled WGS sequence"/>
</dbReference>
<keyword evidence="1" id="KW-0732">Signal</keyword>
<dbReference type="OrthoDB" id="8441428at2"/>
<dbReference type="EMBL" id="FNSC01000001">
    <property type="protein sequence ID" value="SED39567.1"/>
    <property type="molecule type" value="Genomic_DNA"/>
</dbReference>
<protein>
    <submittedName>
        <fullName evidence="3">Glyoxylase, beta-lactamase superfamily II</fullName>
    </submittedName>
</protein>
<gene>
    <name evidence="3" type="ORF">SAMN05421553_2581</name>
</gene>
<sequence length="290" mass="31738">MSIITHLRGLLASASLLTLATTALAQPLILDVYNPGDKAIFSVTSTLISGEREAILVDTQFSTREAQELVERIQASGKTLTTIFISHGDPDFYFGLDTLTRAFPKAKVLATPQTIAYIEKSRAPKLAYWGPVLKDSAPARTVVPHALQGDHLSLEGQRIELVGHDPKHTSLWIPSIKAVVGGVLTYANIHPWIADAQTAEARKSWLKSLDELQALQPKTLVPGHFMGQPALNLDDLRFTRNYLNDLEAALPNAQNSQALIDSMNAKYPQLLDASSLELSAKVLKGEMQWP</sequence>
<dbReference type="CDD" id="cd07739">
    <property type="entry name" value="metallo-hydrolase-like_MBL-fold"/>
    <property type="match status" value="1"/>
</dbReference>
<accession>A0A1H5AB82</accession>
<dbReference type="SMART" id="SM00849">
    <property type="entry name" value="Lactamase_B"/>
    <property type="match status" value="1"/>
</dbReference>
<evidence type="ECO:0000256" key="1">
    <source>
        <dbReference type="SAM" id="SignalP"/>
    </source>
</evidence>
<proteinExistence type="predicted"/>
<organism evidence="3 4">
    <name type="scientific">Pseudomonas anguilliseptica</name>
    <dbReference type="NCBI Taxonomy" id="53406"/>
    <lineage>
        <taxon>Bacteria</taxon>
        <taxon>Pseudomonadati</taxon>
        <taxon>Pseudomonadota</taxon>
        <taxon>Gammaproteobacteria</taxon>
        <taxon>Pseudomonadales</taxon>
        <taxon>Pseudomonadaceae</taxon>
        <taxon>Pseudomonas</taxon>
    </lineage>
</organism>
<dbReference type="Gene3D" id="3.60.15.10">
    <property type="entry name" value="Ribonuclease Z/Hydroxyacylglutathione hydrolase-like"/>
    <property type="match status" value="1"/>
</dbReference>
<dbReference type="PANTHER" id="PTHR42951">
    <property type="entry name" value="METALLO-BETA-LACTAMASE DOMAIN-CONTAINING"/>
    <property type="match status" value="1"/>
</dbReference>
<evidence type="ECO:0000313" key="3">
    <source>
        <dbReference type="EMBL" id="SED39567.1"/>
    </source>
</evidence>
<keyword evidence="4" id="KW-1185">Reference proteome</keyword>
<reference evidence="4" key="1">
    <citation type="submission" date="2016-10" db="EMBL/GenBank/DDBJ databases">
        <authorList>
            <person name="Varghese N."/>
            <person name="Submissions S."/>
        </authorList>
    </citation>
    <scope>NUCLEOTIDE SEQUENCE [LARGE SCALE GENOMIC DNA]</scope>
    <source>
        <strain evidence="4">DSM 12111</strain>
    </source>
</reference>
<evidence type="ECO:0000313" key="4">
    <source>
        <dbReference type="Proteomes" id="UP000242849"/>
    </source>
</evidence>
<dbReference type="AlphaFoldDB" id="A0A1H5AB82"/>
<evidence type="ECO:0000259" key="2">
    <source>
        <dbReference type="SMART" id="SM00849"/>
    </source>
</evidence>
<dbReference type="PANTHER" id="PTHR42951:SF14">
    <property type="entry name" value="METALLO-BETA-LACTAMASE SUPERFAMILY PROTEIN"/>
    <property type="match status" value="1"/>
</dbReference>
<dbReference type="InterPro" id="IPR036866">
    <property type="entry name" value="RibonucZ/Hydroxyglut_hydro"/>
</dbReference>
<name>A0A1H5AB82_PSEAG</name>
<dbReference type="STRING" id="53406.SAMN05421553_2581"/>
<dbReference type="Pfam" id="PF00753">
    <property type="entry name" value="Lactamase_B"/>
    <property type="match status" value="1"/>
</dbReference>
<dbReference type="InterPro" id="IPR050855">
    <property type="entry name" value="NDM-1-like"/>
</dbReference>
<dbReference type="InterPro" id="IPR001279">
    <property type="entry name" value="Metallo-B-lactamas"/>
</dbReference>